<evidence type="ECO:0000256" key="1">
    <source>
        <dbReference type="SAM" id="Phobius"/>
    </source>
</evidence>
<gene>
    <name evidence="2" type="ORF">Cocul_01318</name>
</gene>
<dbReference type="Pfam" id="PF03334">
    <property type="entry name" value="PhaG_MnhG_YufB"/>
    <property type="match status" value="1"/>
</dbReference>
<dbReference type="STRING" id="1544416.Cocul_01318"/>
<feature type="transmembrane region" description="Helical" evidence="1">
    <location>
        <begin position="69"/>
        <end position="91"/>
    </location>
</feature>
<keyword evidence="3" id="KW-1185">Reference proteome</keyword>
<dbReference type="AlphaFoldDB" id="A0A0Q0YDV9"/>
<dbReference type="GO" id="GO:0015297">
    <property type="term" value="F:antiporter activity"/>
    <property type="evidence" value="ECO:0007669"/>
    <property type="project" value="InterPro"/>
</dbReference>
<accession>A0A0Q0YDV9</accession>
<reference evidence="2 3" key="1">
    <citation type="submission" date="2015-10" db="EMBL/GenBank/DDBJ databases">
        <title>Corynebacteirum lowii and Corynebacterium oculi species nova, derived from human clinical disease and and emended description of Corynebacterium mastiditis.</title>
        <authorList>
            <person name="Bernard K."/>
            <person name="Pacheco A.L."/>
            <person name="Mcdougall C."/>
            <person name="Burtx T."/>
            <person name="Weibe D."/>
            <person name="Tyler S."/>
            <person name="Olson A.B."/>
            <person name="Cnockaert M."/>
            <person name="Eguchi H."/>
            <person name="Kuwahara T."/>
            <person name="Nakayama-Imaohji H."/>
            <person name="Boudewijins M."/>
            <person name="Van Hoecke F."/>
            <person name="Bernier A.-M."/>
            <person name="Vandamme P."/>
        </authorList>
    </citation>
    <scope>NUCLEOTIDE SEQUENCE [LARGE SCALE GENOMIC DNA]</scope>
    <source>
        <strain evidence="2 3">NML 130210</strain>
    </source>
</reference>
<dbReference type="NCBIfam" id="NF009318">
    <property type="entry name" value="PRK12674.2-3"/>
    <property type="match status" value="1"/>
</dbReference>
<evidence type="ECO:0000313" key="3">
    <source>
        <dbReference type="Proteomes" id="UP000050517"/>
    </source>
</evidence>
<comment type="caution">
    <text evidence="2">The sequence shown here is derived from an EMBL/GenBank/DDBJ whole genome shotgun (WGS) entry which is preliminary data.</text>
</comment>
<feature type="transmembrane region" description="Helical" evidence="1">
    <location>
        <begin position="6"/>
        <end position="26"/>
    </location>
</feature>
<keyword evidence="1" id="KW-1133">Transmembrane helix</keyword>
<keyword evidence="1" id="KW-0812">Transmembrane</keyword>
<evidence type="ECO:0000313" key="2">
    <source>
        <dbReference type="EMBL" id="KQB84515.1"/>
    </source>
</evidence>
<dbReference type="OrthoDB" id="4419197at2"/>
<name>A0A0Q0YDV9_9CORY</name>
<dbReference type="PATRIC" id="fig|1544416.3.peg.1324"/>
<sequence length="106" mass="11210">MSLAEYVISALAIFATLLIVATTVALWRAPGALTSVNLLGPTVSLAVPLLIIANLIRDWSTTGFDPNNAVRGVLAIAGVWIIGSVGSFYLGRAIHGVTVEREKHKK</sequence>
<keyword evidence="1" id="KW-0472">Membrane</keyword>
<dbReference type="GO" id="GO:0098662">
    <property type="term" value="P:inorganic cation transmembrane transport"/>
    <property type="evidence" value="ECO:0007669"/>
    <property type="project" value="InterPro"/>
</dbReference>
<dbReference type="RefSeq" id="WP_055122432.1">
    <property type="nucleotide sequence ID" value="NZ_LKST01000002.1"/>
</dbReference>
<proteinExistence type="predicted"/>
<dbReference type="InterPro" id="IPR005133">
    <property type="entry name" value="PhaG_MnhG_YufB"/>
</dbReference>
<dbReference type="Proteomes" id="UP000050517">
    <property type="component" value="Unassembled WGS sequence"/>
</dbReference>
<dbReference type="EMBL" id="LKST01000002">
    <property type="protein sequence ID" value="KQB84515.1"/>
    <property type="molecule type" value="Genomic_DNA"/>
</dbReference>
<protein>
    <submittedName>
        <fullName evidence="2">Putative monovalent cation/H+ antiporter subunit G</fullName>
    </submittedName>
</protein>
<organism evidence="2 3">
    <name type="scientific">Corynebacterium oculi</name>
    <dbReference type="NCBI Taxonomy" id="1544416"/>
    <lineage>
        <taxon>Bacteria</taxon>
        <taxon>Bacillati</taxon>
        <taxon>Actinomycetota</taxon>
        <taxon>Actinomycetes</taxon>
        <taxon>Mycobacteriales</taxon>
        <taxon>Corynebacteriaceae</taxon>
        <taxon>Corynebacterium</taxon>
    </lineage>
</organism>
<feature type="transmembrane region" description="Helical" evidence="1">
    <location>
        <begin position="38"/>
        <end position="57"/>
    </location>
</feature>